<accession>A0A1E7F1A7</accession>
<reference evidence="2 3" key="1">
    <citation type="submission" date="2016-09" db="EMBL/GenBank/DDBJ databases">
        <title>Extensive genetic diversity and differential bi-allelic expression allows diatom success in the polar Southern Ocean.</title>
        <authorList>
            <consortium name="DOE Joint Genome Institute"/>
            <person name="Mock T."/>
            <person name="Otillar R.P."/>
            <person name="Strauss J."/>
            <person name="Dupont C."/>
            <person name="Frickenhaus S."/>
            <person name="Maumus F."/>
            <person name="Mcmullan M."/>
            <person name="Sanges R."/>
            <person name="Schmutz J."/>
            <person name="Toseland A."/>
            <person name="Valas R."/>
            <person name="Veluchamy A."/>
            <person name="Ward B.J."/>
            <person name="Allen A."/>
            <person name="Barry K."/>
            <person name="Falciatore A."/>
            <person name="Ferrante M."/>
            <person name="Fortunato A.E."/>
            <person name="Gloeckner G."/>
            <person name="Gruber A."/>
            <person name="Hipkin R."/>
            <person name="Janech M."/>
            <person name="Kroth P."/>
            <person name="Leese F."/>
            <person name="Lindquist E."/>
            <person name="Lyon B.R."/>
            <person name="Martin J."/>
            <person name="Mayer C."/>
            <person name="Parker M."/>
            <person name="Quesneville H."/>
            <person name="Raymond J."/>
            <person name="Uhlig C."/>
            <person name="Valentin K.U."/>
            <person name="Worden A.Z."/>
            <person name="Armbrust E.V."/>
            <person name="Bowler C."/>
            <person name="Green B."/>
            <person name="Moulton V."/>
            <person name="Van Oosterhout C."/>
            <person name="Grigoriev I."/>
        </authorList>
    </citation>
    <scope>NUCLEOTIDE SEQUENCE [LARGE SCALE GENOMIC DNA]</scope>
    <source>
        <strain evidence="2 3">CCMP1102</strain>
    </source>
</reference>
<feature type="compositionally biased region" description="Gly residues" evidence="1">
    <location>
        <begin position="45"/>
        <end position="58"/>
    </location>
</feature>
<evidence type="ECO:0000313" key="2">
    <source>
        <dbReference type="EMBL" id="OEU11899.1"/>
    </source>
</evidence>
<dbReference type="AlphaFoldDB" id="A0A1E7F1A7"/>
<gene>
    <name evidence="2" type="ORF">FRACYDRAFT_245020</name>
</gene>
<feature type="region of interest" description="Disordered" evidence="1">
    <location>
        <begin position="177"/>
        <end position="199"/>
    </location>
</feature>
<name>A0A1E7F1A7_9STRA</name>
<sequence>MSSSADYLKAKRFVELRKKKLQNLRTVLKPPVDQVVEEKNPQQKNGGGDSISSGGVGGSTRPKMAHMKAMPLTLKQKAAIADQDGQLIIIETSSSMSSLGAPPAPPVPDLPSTRIRNLFARASIAHSASSITSSEEYDEDSSRSSVSTNTAHTEKSETGRSRLQRAIEERAAQASKLLGHDSDNDENNNSAGPFQKKKDLRSIYQQYLDGNVEKESVVRSGNQWTKSYRTNRIQFCSRQRTPLQETQQDQDQQI</sequence>
<evidence type="ECO:0000256" key="1">
    <source>
        <dbReference type="SAM" id="MobiDB-lite"/>
    </source>
</evidence>
<proteinExistence type="predicted"/>
<dbReference type="KEGG" id="fcy:FRACYDRAFT_245020"/>
<keyword evidence="3" id="KW-1185">Reference proteome</keyword>
<evidence type="ECO:0000313" key="3">
    <source>
        <dbReference type="Proteomes" id="UP000095751"/>
    </source>
</evidence>
<organism evidence="2 3">
    <name type="scientific">Fragilariopsis cylindrus CCMP1102</name>
    <dbReference type="NCBI Taxonomy" id="635003"/>
    <lineage>
        <taxon>Eukaryota</taxon>
        <taxon>Sar</taxon>
        <taxon>Stramenopiles</taxon>
        <taxon>Ochrophyta</taxon>
        <taxon>Bacillariophyta</taxon>
        <taxon>Bacillariophyceae</taxon>
        <taxon>Bacillariophycidae</taxon>
        <taxon>Bacillariales</taxon>
        <taxon>Bacillariaceae</taxon>
        <taxon>Fragilariopsis</taxon>
    </lineage>
</organism>
<feature type="compositionally biased region" description="Basic and acidic residues" evidence="1">
    <location>
        <begin position="152"/>
        <end position="162"/>
    </location>
</feature>
<dbReference type="InParanoid" id="A0A1E7F1A7"/>
<protein>
    <submittedName>
        <fullName evidence="2">Uncharacterized protein</fullName>
    </submittedName>
</protein>
<dbReference type="Proteomes" id="UP000095751">
    <property type="component" value="Unassembled WGS sequence"/>
</dbReference>
<feature type="region of interest" description="Disordered" evidence="1">
    <location>
        <begin position="129"/>
        <end position="162"/>
    </location>
</feature>
<feature type="region of interest" description="Disordered" evidence="1">
    <location>
        <begin position="30"/>
        <end position="63"/>
    </location>
</feature>
<dbReference type="EMBL" id="KV784366">
    <property type="protein sequence ID" value="OEU11899.1"/>
    <property type="molecule type" value="Genomic_DNA"/>
</dbReference>